<evidence type="ECO:0000256" key="1">
    <source>
        <dbReference type="ARBA" id="ARBA00004196"/>
    </source>
</evidence>
<dbReference type="InterPro" id="IPR050465">
    <property type="entry name" value="UPF0194_transport"/>
</dbReference>
<dbReference type="Pfam" id="PF25876">
    <property type="entry name" value="HH_MFP_RND"/>
    <property type="match status" value="1"/>
</dbReference>
<evidence type="ECO:0000256" key="4">
    <source>
        <dbReference type="SAM" id="SignalP"/>
    </source>
</evidence>
<feature type="domain" description="Multidrug resistance protein MdtA-like alpha-helical hairpin" evidence="5">
    <location>
        <begin position="107"/>
        <end position="161"/>
    </location>
</feature>
<name>A0ABU0H8C3_9HYPH</name>
<keyword evidence="7" id="KW-1185">Reference proteome</keyword>
<reference evidence="6 7" key="1">
    <citation type="submission" date="2023-07" db="EMBL/GenBank/DDBJ databases">
        <title>Genomic Encyclopedia of Type Strains, Phase IV (KMG-IV): sequencing the most valuable type-strain genomes for metagenomic binning, comparative biology and taxonomic classification.</title>
        <authorList>
            <person name="Goeker M."/>
        </authorList>
    </citation>
    <scope>NUCLEOTIDE SEQUENCE [LARGE SCALE GENOMIC DNA]</scope>
    <source>
        <strain evidence="6 7">B6-8</strain>
    </source>
</reference>
<sequence>MTSSRLASSVFFALIAAAVSACGEKAGAPTMQGYIEGEYVLIGPETGGRLTNLAVKRGDHVAADAVLFEQDDRDERSALVEAEAKRAAGAATLADLKSGRRPEEIRVLDAQLAEAEATLTAAQKAYDRYQALSSKAVASVASLDQSTADLDVAKARVGAARENRAVAELAARPDAIDAATQNLAALDAAVQAAQTALARRSRSAPTAGRIENTFYRVGEMVPAGQAVISLLPESGARKVVFFVPETSRSRVAPGTRIAIGCDGCASGLAATVSNVATDAEFAPPVIYSKESRAKLVFRVEALPEGAALQLDPGQPLDITLASGS</sequence>
<feature type="signal peptide" evidence="4">
    <location>
        <begin position="1"/>
        <end position="21"/>
    </location>
</feature>
<accession>A0ABU0H8C3</accession>
<dbReference type="Gene3D" id="2.40.50.100">
    <property type="match status" value="1"/>
</dbReference>
<dbReference type="RefSeq" id="WP_266349436.1">
    <property type="nucleotide sequence ID" value="NZ_JAPKNG010000004.1"/>
</dbReference>
<evidence type="ECO:0000256" key="2">
    <source>
        <dbReference type="ARBA" id="ARBA00023054"/>
    </source>
</evidence>
<organism evidence="6 7">
    <name type="scientific">Kaistia dalseonensis</name>
    <dbReference type="NCBI Taxonomy" id="410840"/>
    <lineage>
        <taxon>Bacteria</taxon>
        <taxon>Pseudomonadati</taxon>
        <taxon>Pseudomonadota</taxon>
        <taxon>Alphaproteobacteria</taxon>
        <taxon>Hyphomicrobiales</taxon>
        <taxon>Kaistiaceae</taxon>
        <taxon>Kaistia</taxon>
    </lineage>
</organism>
<evidence type="ECO:0000259" key="5">
    <source>
        <dbReference type="Pfam" id="PF25876"/>
    </source>
</evidence>
<keyword evidence="2 3" id="KW-0175">Coiled coil</keyword>
<evidence type="ECO:0000313" key="7">
    <source>
        <dbReference type="Proteomes" id="UP001241603"/>
    </source>
</evidence>
<proteinExistence type="predicted"/>
<dbReference type="Proteomes" id="UP001241603">
    <property type="component" value="Unassembled WGS sequence"/>
</dbReference>
<evidence type="ECO:0000313" key="6">
    <source>
        <dbReference type="EMBL" id="MDQ0438525.1"/>
    </source>
</evidence>
<feature type="coiled-coil region" evidence="3">
    <location>
        <begin position="105"/>
        <end position="132"/>
    </location>
</feature>
<dbReference type="EMBL" id="JAUSVO010000004">
    <property type="protein sequence ID" value="MDQ0438525.1"/>
    <property type="molecule type" value="Genomic_DNA"/>
</dbReference>
<gene>
    <name evidence="6" type="ORF">QO014_002920</name>
</gene>
<dbReference type="PANTHER" id="PTHR32347:SF23">
    <property type="entry name" value="BLL5650 PROTEIN"/>
    <property type="match status" value="1"/>
</dbReference>
<evidence type="ECO:0000256" key="3">
    <source>
        <dbReference type="SAM" id="Coils"/>
    </source>
</evidence>
<comment type="caution">
    <text evidence="6">The sequence shown here is derived from an EMBL/GenBank/DDBJ whole genome shotgun (WGS) entry which is preliminary data.</text>
</comment>
<protein>
    <submittedName>
        <fullName evidence="6">HlyD family secretion protein</fullName>
    </submittedName>
</protein>
<dbReference type="Gene3D" id="1.10.287.470">
    <property type="entry name" value="Helix hairpin bin"/>
    <property type="match status" value="1"/>
</dbReference>
<dbReference type="SUPFAM" id="SSF111369">
    <property type="entry name" value="HlyD-like secretion proteins"/>
    <property type="match status" value="1"/>
</dbReference>
<feature type="chain" id="PRO_5045999192" evidence="4">
    <location>
        <begin position="22"/>
        <end position="324"/>
    </location>
</feature>
<comment type="subcellular location">
    <subcellularLocation>
        <location evidence="1">Cell envelope</location>
    </subcellularLocation>
</comment>
<dbReference type="PANTHER" id="PTHR32347">
    <property type="entry name" value="EFFLUX SYSTEM COMPONENT YKNX-RELATED"/>
    <property type="match status" value="1"/>
</dbReference>
<dbReference type="PROSITE" id="PS51257">
    <property type="entry name" value="PROKAR_LIPOPROTEIN"/>
    <property type="match status" value="1"/>
</dbReference>
<keyword evidence="4" id="KW-0732">Signal</keyword>
<dbReference type="InterPro" id="IPR058624">
    <property type="entry name" value="MdtA-like_HH"/>
</dbReference>